<dbReference type="Proteomes" id="UP000027586">
    <property type="component" value="Unassembled WGS sequence"/>
</dbReference>
<sequence>MMNLKLSLTITLALFALTVLSQQDPKTAQEGATNTASPAAGAPRPKLTLKRCIQICRSHTKPSYCLKSCGSGRRSVNPSPAGG</sequence>
<evidence type="ECO:0000256" key="2">
    <source>
        <dbReference type="SAM" id="SignalP"/>
    </source>
</evidence>
<reference evidence="3" key="1">
    <citation type="submission" date="2013-08" db="EMBL/GenBank/DDBJ databases">
        <title>Gene expansion shapes genome architecture in the human pathogen Lichtheimia corymbifera: an evolutionary genomics analysis in the ancient terrestrial Mucorales (Mucoromycotina).</title>
        <authorList>
            <person name="Schwartze V.U."/>
            <person name="Winter S."/>
            <person name="Shelest E."/>
            <person name="Marcet-Houben M."/>
            <person name="Horn F."/>
            <person name="Wehner S."/>
            <person name="Hoffmann K."/>
            <person name="Riege K."/>
            <person name="Sammeth M."/>
            <person name="Nowrousian M."/>
            <person name="Valiante V."/>
            <person name="Linde J."/>
            <person name="Jacobsen I.D."/>
            <person name="Marz M."/>
            <person name="Brakhage A.A."/>
            <person name="Gabaldon T."/>
            <person name="Bocker S."/>
            <person name="Voigt K."/>
        </authorList>
    </citation>
    <scope>NUCLEOTIDE SEQUENCE [LARGE SCALE GENOMIC DNA]</scope>
    <source>
        <strain evidence="3">FSU 9682</strain>
    </source>
</reference>
<protein>
    <submittedName>
        <fullName evidence="3">Uncharacterized protein</fullName>
    </submittedName>
</protein>
<evidence type="ECO:0000256" key="1">
    <source>
        <dbReference type="SAM" id="MobiDB-lite"/>
    </source>
</evidence>
<name>A0A068RYX0_9FUNG</name>
<dbReference type="AlphaFoldDB" id="A0A068RYX0"/>
<accession>A0A068RYX0</accession>
<feature type="chain" id="PRO_5001652817" evidence="2">
    <location>
        <begin position="22"/>
        <end position="83"/>
    </location>
</feature>
<keyword evidence="2" id="KW-0732">Signal</keyword>
<dbReference type="EMBL" id="CBTN010000025">
    <property type="protein sequence ID" value="CDH54807.1"/>
    <property type="molecule type" value="Genomic_DNA"/>
</dbReference>
<proteinExistence type="predicted"/>
<comment type="caution">
    <text evidence="3">The sequence shown here is derived from an EMBL/GenBank/DDBJ whole genome shotgun (WGS) entry which is preliminary data.</text>
</comment>
<feature type="signal peptide" evidence="2">
    <location>
        <begin position="1"/>
        <end position="21"/>
    </location>
</feature>
<dbReference type="VEuPathDB" id="FungiDB:LCOR_06024.1"/>
<organism evidence="3 4">
    <name type="scientific">Lichtheimia corymbifera JMRC:FSU:9682</name>
    <dbReference type="NCBI Taxonomy" id="1263082"/>
    <lineage>
        <taxon>Eukaryota</taxon>
        <taxon>Fungi</taxon>
        <taxon>Fungi incertae sedis</taxon>
        <taxon>Mucoromycota</taxon>
        <taxon>Mucoromycotina</taxon>
        <taxon>Mucoromycetes</taxon>
        <taxon>Mucorales</taxon>
        <taxon>Lichtheimiaceae</taxon>
        <taxon>Lichtheimia</taxon>
    </lineage>
</organism>
<gene>
    <name evidence="3" type="ORF">LCOR_06024.1</name>
</gene>
<keyword evidence="4" id="KW-1185">Reference proteome</keyword>
<feature type="region of interest" description="Disordered" evidence="1">
    <location>
        <begin position="25"/>
        <end position="44"/>
    </location>
</feature>
<evidence type="ECO:0000313" key="4">
    <source>
        <dbReference type="Proteomes" id="UP000027586"/>
    </source>
</evidence>
<feature type="compositionally biased region" description="Polar residues" evidence="1">
    <location>
        <begin position="25"/>
        <end position="37"/>
    </location>
</feature>
<evidence type="ECO:0000313" key="3">
    <source>
        <dbReference type="EMBL" id="CDH54807.1"/>
    </source>
</evidence>